<dbReference type="Proteomes" id="UP001162483">
    <property type="component" value="Unassembled WGS sequence"/>
</dbReference>
<name>A0ABN9FTL3_9NEOB</name>
<organism evidence="1 2">
    <name type="scientific">Staurois parvus</name>
    <dbReference type="NCBI Taxonomy" id="386267"/>
    <lineage>
        <taxon>Eukaryota</taxon>
        <taxon>Metazoa</taxon>
        <taxon>Chordata</taxon>
        <taxon>Craniata</taxon>
        <taxon>Vertebrata</taxon>
        <taxon>Euteleostomi</taxon>
        <taxon>Amphibia</taxon>
        <taxon>Batrachia</taxon>
        <taxon>Anura</taxon>
        <taxon>Neobatrachia</taxon>
        <taxon>Ranoidea</taxon>
        <taxon>Ranidae</taxon>
        <taxon>Staurois</taxon>
    </lineage>
</organism>
<sequence>MTERGQCMLKHTACRSRKLSAKSIDKNFRLAQQCVESFREWVSMVKQLYPSRTSPSAIQSV</sequence>
<proteinExistence type="predicted"/>
<keyword evidence="2" id="KW-1185">Reference proteome</keyword>
<protein>
    <submittedName>
        <fullName evidence="1">Uncharacterized protein</fullName>
    </submittedName>
</protein>
<comment type="caution">
    <text evidence="1">The sequence shown here is derived from an EMBL/GenBank/DDBJ whole genome shotgun (WGS) entry which is preliminary data.</text>
</comment>
<reference evidence="1" key="1">
    <citation type="submission" date="2023-05" db="EMBL/GenBank/DDBJ databases">
        <authorList>
            <person name="Stuckert A."/>
        </authorList>
    </citation>
    <scope>NUCLEOTIDE SEQUENCE</scope>
</reference>
<evidence type="ECO:0000313" key="2">
    <source>
        <dbReference type="Proteomes" id="UP001162483"/>
    </source>
</evidence>
<dbReference type="EMBL" id="CATNWA010017393">
    <property type="protein sequence ID" value="CAI9600122.1"/>
    <property type="molecule type" value="Genomic_DNA"/>
</dbReference>
<accession>A0ABN9FTL3</accession>
<gene>
    <name evidence="1" type="ORF">SPARVUS_LOCUS12704479</name>
</gene>
<evidence type="ECO:0000313" key="1">
    <source>
        <dbReference type="EMBL" id="CAI9600122.1"/>
    </source>
</evidence>